<keyword evidence="3" id="KW-1185">Reference proteome</keyword>
<dbReference type="InterPro" id="IPR045505">
    <property type="entry name" value="DUF6486"/>
</dbReference>
<dbReference type="NCBIfam" id="NF033879">
    <property type="entry name" value="smalltalk"/>
    <property type="match status" value="1"/>
</dbReference>
<organism evidence="2 3">
    <name type="scientific">Bacteroides helcogenes (strain ATCC 35417 / DSM 20613 / JCM 6297 / CCUG 15421 / P 36-108)</name>
    <dbReference type="NCBI Taxonomy" id="693979"/>
    <lineage>
        <taxon>Bacteria</taxon>
        <taxon>Pseudomonadati</taxon>
        <taxon>Bacteroidota</taxon>
        <taxon>Bacteroidia</taxon>
        <taxon>Bacteroidales</taxon>
        <taxon>Bacteroidaceae</taxon>
        <taxon>Bacteroides</taxon>
    </lineage>
</organism>
<name>E6SV16_BACT6</name>
<dbReference type="Pfam" id="PF20096">
    <property type="entry name" value="DUF6486"/>
    <property type="match status" value="1"/>
</dbReference>
<gene>
    <name evidence="2" type="ordered locus">Bache_0425</name>
</gene>
<evidence type="ECO:0008006" key="4">
    <source>
        <dbReference type="Google" id="ProtNLM"/>
    </source>
</evidence>
<dbReference type="Proteomes" id="UP000008630">
    <property type="component" value="Chromosome"/>
</dbReference>
<keyword evidence="1" id="KW-0472">Membrane</keyword>
<keyword evidence="1" id="KW-0812">Transmembrane</keyword>
<feature type="transmembrane region" description="Helical" evidence="1">
    <location>
        <begin position="12"/>
        <end position="32"/>
    </location>
</feature>
<reference key="1">
    <citation type="submission" date="2010-11" db="EMBL/GenBank/DDBJ databases">
        <title>The complete genome of Bacteroides helcogenes P 36-108.</title>
        <authorList>
            <consortium name="US DOE Joint Genome Institute (JGI-PGF)"/>
            <person name="Lucas S."/>
            <person name="Copeland A."/>
            <person name="Lapidus A."/>
            <person name="Bruce D."/>
            <person name="Goodwin L."/>
            <person name="Pitluck S."/>
            <person name="Kyrpides N."/>
            <person name="Mavromatis K."/>
            <person name="Ivanova N."/>
            <person name="Zeytun A."/>
            <person name="Brettin T."/>
            <person name="Detter J.C."/>
            <person name="Tapia R."/>
            <person name="Han C."/>
            <person name="Land M."/>
            <person name="Hauser L."/>
            <person name="Markowitz V."/>
            <person name="Cheng J.-F."/>
            <person name="Hugenholtz P."/>
            <person name="Woyke T."/>
            <person name="Wu D."/>
            <person name="Gronow S."/>
            <person name="Wellnitz S."/>
            <person name="Brambilla E."/>
            <person name="Klenk H.-P."/>
            <person name="Eisen J.A."/>
        </authorList>
    </citation>
    <scope>NUCLEOTIDE SEQUENCE</scope>
    <source>
        <strain>P 36-108</strain>
    </source>
</reference>
<dbReference type="HOGENOM" id="CLU_217107_4_0_10"/>
<evidence type="ECO:0000256" key="1">
    <source>
        <dbReference type="SAM" id="Phobius"/>
    </source>
</evidence>
<dbReference type="EMBL" id="CP002352">
    <property type="protein sequence ID" value="ADV42452.1"/>
    <property type="molecule type" value="Genomic_DNA"/>
</dbReference>
<dbReference type="KEGG" id="bhl:Bache_0425"/>
<evidence type="ECO:0000313" key="3">
    <source>
        <dbReference type="Proteomes" id="UP000008630"/>
    </source>
</evidence>
<dbReference type="STRING" id="693979.Bache_0425"/>
<evidence type="ECO:0000313" key="2">
    <source>
        <dbReference type="EMBL" id="ADV42452.1"/>
    </source>
</evidence>
<protein>
    <recommendedName>
        <fullName evidence="4">Smalltalk protein</fullName>
    </recommendedName>
</protein>
<reference evidence="2 3" key="2">
    <citation type="journal article" date="2011" name="Stand. Genomic Sci.">
        <title>Complete genome sequence of Bacteroides helcogenes type strain (P 36-108).</title>
        <authorList>
            <person name="Pati A."/>
            <person name="Gronow S."/>
            <person name="Zeytun A."/>
            <person name="Lapidus A."/>
            <person name="Nolan M."/>
            <person name="Hammon N."/>
            <person name="Deshpande S."/>
            <person name="Cheng J.F."/>
            <person name="Tapia R."/>
            <person name="Han C."/>
            <person name="Goodwin L."/>
            <person name="Pitluck S."/>
            <person name="Liolios K."/>
            <person name="Pagani I."/>
            <person name="Ivanova N."/>
            <person name="Mavromatis K."/>
            <person name="Chen A."/>
            <person name="Palaniappan K."/>
            <person name="Land M."/>
            <person name="Hauser L."/>
            <person name="Chang Y.J."/>
            <person name="Jeffries C.D."/>
            <person name="Detter J.C."/>
            <person name="Brambilla E."/>
            <person name="Rohde M."/>
            <person name="Goker M."/>
            <person name="Woyke T."/>
            <person name="Bristow J."/>
            <person name="Eisen J.A."/>
            <person name="Markowitz V."/>
            <person name="Hugenholtz P."/>
            <person name="Kyrpides N.C."/>
            <person name="Klenk H.P."/>
            <person name="Lucas S."/>
        </authorList>
    </citation>
    <scope>NUCLEOTIDE SEQUENCE [LARGE SCALE GENOMIC DNA]</scope>
    <source>
        <strain evidence="3">ATCC 35417 / DSM 20613 / JCM 6297 / CCUG 15421 / P 36-108</strain>
    </source>
</reference>
<keyword evidence="1" id="KW-1133">Transmembrane helix</keyword>
<dbReference type="AlphaFoldDB" id="E6SV16"/>
<accession>E6SV16</accession>
<proteinExistence type="predicted"/>
<dbReference type="RefSeq" id="WP_013546069.1">
    <property type="nucleotide sequence ID" value="NC_014933.1"/>
</dbReference>
<sequence length="33" mass="3596">MKISKENWKTILKVIGTIIAAIASTLGVHATMR</sequence>